<name>A0A150THL9_SORCE</name>
<gene>
    <name evidence="2" type="ORF">BE21_48090</name>
</gene>
<evidence type="ECO:0000256" key="1">
    <source>
        <dbReference type="SAM" id="MobiDB-lite"/>
    </source>
</evidence>
<comment type="caution">
    <text evidence="2">The sequence shown here is derived from an EMBL/GenBank/DDBJ whole genome shotgun (WGS) entry which is preliminary data.</text>
</comment>
<dbReference type="SUPFAM" id="SSF82171">
    <property type="entry name" value="DPP6 N-terminal domain-like"/>
    <property type="match status" value="1"/>
</dbReference>
<organism evidence="2 3">
    <name type="scientific">Sorangium cellulosum</name>
    <name type="common">Polyangium cellulosum</name>
    <dbReference type="NCBI Taxonomy" id="56"/>
    <lineage>
        <taxon>Bacteria</taxon>
        <taxon>Pseudomonadati</taxon>
        <taxon>Myxococcota</taxon>
        <taxon>Polyangia</taxon>
        <taxon>Polyangiales</taxon>
        <taxon>Polyangiaceae</taxon>
        <taxon>Sorangium</taxon>
    </lineage>
</organism>
<sequence>MKHWVHGAISAAIIAAAWGCGSGGRGGGADTGGGGGAGGEGTGGSGATTGGGGTGSHAAACTITSRGLEVSSGRGTTPAIAGTGAGYAVAWQERGADEGDIHLAVIDADGNKLREEAIAAGPGVSSHPSVQRDGEGLLVVWQDQDGTGSVVRGRRATLEGVPEGAAFDLVESGAAESWPIAAAGRDGIVVAWMDTGGSLISSLERSALGSATPLDQARFPAVATDGERTALAWSQGDALFFARPRQGSAPLDRIAHQGVDAKLTRVALGGDDAFVVWEDARAGAEQIRAIRISAQDEVSREAVVSPGDGSANWPSLAWTGRHLAVAYYQFRDGPAAVFVALLNRDLSPAGAELKASGDTPGRYPALAWTGQELGIAYAEPDHGIRLSRASCK</sequence>
<reference evidence="2 3" key="1">
    <citation type="submission" date="2014-02" db="EMBL/GenBank/DDBJ databases">
        <title>The small core and large imbalanced accessory genome model reveals a collaborative survival strategy of Sorangium cellulosum strains in nature.</title>
        <authorList>
            <person name="Han K."/>
            <person name="Peng R."/>
            <person name="Blom J."/>
            <person name="Li Y.-Z."/>
        </authorList>
    </citation>
    <scope>NUCLEOTIDE SEQUENCE [LARGE SCALE GENOMIC DNA]</scope>
    <source>
        <strain evidence="2 3">So0007-03</strain>
    </source>
</reference>
<evidence type="ECO:0000313" key="3">
    <source>
        <dbReference type="Proteomes" id="UP000075502"/>
    </source>
</evidence>
<dbReference type="AlphaFoldDB" id="A0A150THL9"/>
<feature type="region of interest" description="Disordered" evidence="1">
    <location>
        <begin position="25"/>
        <end position="57"/>
    </location>
</feature>
<dbReference type="Proteomes" id="UP000075502">
    <property type="component" value="Unassembled WGS sequence"/>
</dbReference>
<accession>A0A150THL9</accession>
<feature type="compositionally biased region" description="Gly residues" evidence="1">
    <location>
        <begin position="25"/>
        <end position="55"/>
    </location>
</feature>
<proteinExistence type="predicted"/>
<evidence type="ECO:0000313" key="2">
    <source>
        <dbReference type="EMBL" id="KYG04202.1"/>
    </source>
</evidence>
<protein>
    <submittedName>
        <fullName evidence="2">Uncharacterized protein</fullName>
    </submittedName>
</protein>
<dbReference type="EMBL" id="JEME01002465">
    <property type="protein sequence ID" value="KYG04202.1"/>
    <property type="molecule type" value="Genomic_DNA"/>
</dbReference>